<feature type="compositionally biased region" description="Pro residues" evidence="1">
    <location>
        <begin position="954"/>
        <end position="969"/>
    </location>
</feature>
<gene>
    <name evidence="2" type="ORF">CBR_g31607</name>
</gene>
<feature type="compositionally biased region" description="Gly residues" evidence="1">
    <location>
        <begin position="378"/>
        <end position="398"/>
    </location>
</feature>
<evidence type="ECO:0000313" key="2">
    <source>
        <dbReference type="EMBL" id="GBG81051.1"/>
    </source>
</evidence>
<dbReference type="InterPro" id="IPR001969">
    <property type="entry name" value="Aspartic_peptidase_AS"/>
</dbReference>
<feature type="compositionally biased region" description="Acidic residues" evidence="1">
    <location>
        <begin position="1143"/>
        <end position="1182"/>
    </location>
</feature>
<dbReference type="EMBL" id="BFEA01000364">
    <property type="protein sequence ID" value="GBG81051.1"/>
    <property type="molecule type" value="Genomic_DNA"/>
</dbReference>
<feature type="region of interest" description="Disordered" evidence="1">
    <location>
        <begin position="1"/>
        <end position="36"/>
    </location>
</feature>
<name>A0A388LFH8_CHABU</name>
<protein>
    <submittedName>
        <fullName evidence="2">Uncharacterized protein</fullName>
    </submittedName>
</protein>
<evidence type="ECO:0000256" key="1">
    <source>
        <dbReference type="SAM" id="MobiDB-lite"/>
    </source>
</evidence>
<sequence>MTALMDTAQRGELVPYAPEQLSPSTATASTSGASSSDAANVVDPLEYLHLAGMVGAIRSAPYDLEWVDRESNPGPQFWTGEIDVLRAIKQLDIRVPIPVGHLLTISEATNDKLLQHCQKNQKHFTFQRVQRMLKKKEGSEEVAPPEPEAGEPEAARIAAISLAEKNHFVRARPVLWKSAECDCEVWGKPFNALIDTGSSVVAISLDTVRKTGRLGSILPQSGKDNYVLDDEEAMNIVGIIENVVVKVGRVHVLVNALVADREAVADHVQDTFRARSRLYRYLVVGQKVDSKGVMMLSCTFCNKVFQGTHFQATRHFSLTNYCKDVSDEAFYEIARRTEQKFEANQMERVSRYAAECGLDVPSTGGVRGGEAGRRPTKGGVGGDGGHGAADPTLGGGGGETEEGVIHAVETHRAELAEELEEVRQPFWVTSATLLSNGRKSRDGRPIVNFLAAGSRGVVVYTTINREGEEDDAVHVHRRWVTIFHKFSFGGPQRINAISERNWAVHEGIHTKKRNQLAFEKVVQLVEITANVRLTEYRRAGCSYVLSWQRDEGMLDCQAGLELEPVRSGTHRGMAEEEIAHSVALITQDPIRASAPPSADAVFDRRDCIFRPYPREDDSDEEPIPEAADDPALRIPRDIDETHEDPDSKEMMAHCTTGGGPGGEGDAGGRRGLLGPIRAGGGAAVEGQVAAAGGASGGAAAVEVEVGAAVEEEEAPSATAVEKEIAAQAEVQRGGDDERLMQQFLTEELGPAIAGWGGGGGGRCGGSGSRAGTRGYAGGEEAADVAVEGRPQAVDEAVQAEQWRVEGAIDARREVQETATGTVIPFSCLHLAQARQPQAVQMAVHGVPPPVITELGSEPVVVPPRLPSHFAPQEVRHPLDAEELAREVVRNVTRLDRRIFDRRLEHPPWKSICSVPWGPALPVWSGSTSTEGHTAGHVPGVSGGMTKTAPRTGDMPPPPPRAPAGDPSPSPIGRGSRSPHTPGRSRIRDTTVVQQDVCDTTIFGRTDIDLDSTRRVTEHTARLQPGLGGGGARTTATREVPASGCEPQRGRGRGVSTETLEYALRVATRGMQEQTPRKRGVPPRPRPMPAEGRATLGESSGAEGLGCLVDPAVSRPLQRLVNVGMMMLIVPKNSTNSPLWLQIDDADDDNDDVDDVDDVNDDDNDDDVDADDDDAADDDDGDDDAQRPVMTKGWRWCK</sequence>
<dbReference type="GO" id="GO:0004190">
    <property type="term" value="F:aspartic-type endopeptidase activity"/>
    <property type="evidence" value="ECO:0007669"/>
    <property type="project" value="InterPro"/>
</dbReference>
<feature type="region of interest" description="Disordered" evidence="1">
    <location>
        <begin position="1137"/>
        <end position="1197"/>
    </location>
</feature>
<proteinExistence type="predicted"/>
<dbReference type="Proteomes" id="UP000265515">
    <property type="component" value="Unassembled WGS sequence"/>
</dbReference>
<dbReference type="GO" id="GO:0006508">
    <property type="term" value="P:proteolysis"/>
    <property type="evidence" value="ECO:0007669"/>
    <property type="project" value="InterPro"/>
</dbReference>
<evidence type="ECO:0000313" key="3">
    <source>
        <dbReference type="Proteomes" id="UP000265515"/>
    </source>
</evidence>
<feature type="compositionally biased region" description="Low complexity" evidence="1">
    <location>
        <begin position="22"/>
        <end position="36"/>
    </location>
</feature>
<dbReference type="Gene3D" id="2.40.70.10">
    <property type="entry name" value="Acid Proteases"/>
    <property type="match status" value="1"/>
</dbReference>
<comment type="caution">
    <text evidence="2">The sequence shown here is derived from an EMBL/GenBank/DDBJ whole genome shotgun (WGS) entry which is preliminary data.</text>
</comment>
<feature type="region of interest" description="Disordered" evidence="1">
    <location>
        <begin position="363"/>
        <end position="400"/>
    </location>
</feature>
<accession>A0A388LFH8</accession>
<feature type="region of interest" description="Disordered" evidence="1">
    <location>
        <begin position="1069"/>
        <end position="1101"/>
    </location>
</feature>
<dbReference type="AlphaFoldDB" id="A0A388LFH8"/>
<feature type="region of interest" description="Disordered" evidence="1">
    <location>
        <begin position="1015"/>
        <end position="1053"/>
    </location>
</feature>
<keyword evidence="3" id="KW-1185">Reference proteome</keyword>
<feature type="region of interest" description="Disordered" evidence="1">
    <location>
        <begin position="610"/>
        <end position="673"/>
    </location>
</feature>
<dbReference type="InterPro" id="IPR021109">
    <property type="entry name" value="Peptidase_aspartic_dom_sf"/>
</dbReference>
<feature type="compositionally biased region" description="Gly residues" evidence="1">
    <location>
        <begin position="656"/>
        <end position="673"/>
    </location>
</feature>
<feature type="compositionally biased region" description="Basic and acidic residues" evidence="1">
    <location>
        <begin position="630"/>
        <end position="651"/>
    </location>
</feature>
<feature type="region of interest" description="Disordered" evidence="1">
    <location>
        <begin position="926"/>
        <end position="991"/>
    </location>
</feature>
<dbReference type="Gramene" id="GBG81051">
    <property type="protein sequence ID" value="GBG81051"/>
    <property type="gene ID" value="CBR_g31607"/>
</dbReference>
<feature type="compositionally biased region" description="Acidic residues" evidence="1">
    <location>
        <begin position="616"/>
        <end position="628"/>
    </location>
</feature>
<organism evidence="2 3">
    <name type="scientific">Chara braunii</name>
    <name type="common">Braun's stonewort</name>
    <dbReference type="NCBI Taxonomy" id="69332"/>
    <lineage>
        <taxon>Eukaryota</taxon>
        <taxon>Viridiplantae</taxon>
        <taxon>Streptophyta</taxon>
        <taxon>Charophyceae</taxon>
        <taxon>Charales</taxon>
        <taxon>Characeae</taxon>
        <taxon>Chara</taxon>
    </lineage>
</organism>
<reference evidence="2 3" key="1">
    <citation type="journal article" date="2018" name="Cell">
        <title>The Chara Genome: Secondary Complexity and Implications for Plant Terrestrialization.</title>
        <authorList>
            <person name="Nishiyama T."/>
            <person name="Sakayama H."/>
            <person name="Vries J.D."/>
            <person name="Buschmann H."/>
            <person name="Saint-Marcoux D."/>
            <person name="Ullrich K.K."/>
            <person name="Haas F.B."/>
            <person name="Vanderstraeten L."/>
            <person name="Becker D."/>
            <person name="Lang D."/>
            <person name="Vosolsobe S."/>
            <person name="Rombauts S."/>
            <person name="Wilhelmsson P.K.I."/>
            <person name="Janitza P."/>
            <person name="Kern R."/>
            <person name="Heyl A."/>
            <person name="Rumpler F."/>
            <person name="Villalobos L.I.A.C."/>
            <person name="Clay J.M."/>
            <person name="Skokan R."/>
            <person name="Toyoda A."/>
            <person name="Suzuki Y."/>
            <person name="Kagoshima H."/>
            <person name="Schijlen E."/>
            <person name="Tajeshwar N."/>
            <person name="Catarino B."/>
            <person name="Hetherington A.J."/>
            <person name="Saltykova A."/>
            <person name="Bonnot C."/>
            <person name="Breuninger H."/>
            <person name="Symeonidi A."/>
            <person name="Radhakrishnan G.V."/>
            <person name="Van Nieuwerburgh F."/>
            <person name="Deforce D."/>
            <person name="Chang C."/>
            <person name="Karol K.G."/>
            <person name="Hedrich R."/>
            <person name="Ulvskov P."/>
            <person name="Glockner G."/>
            <person name="Delwiche C.F."/>
            <person name="Petrasek J."/>
            <person name="Van de Peer Y."/>
            <person name="Friml J."/>
            <person name="Beilby M."/>
            <person name="Dolan L."/>
            <person name="Kohara Y."/>
            <person name="Sugano S."/>
            <person name="Fujiyama A."/>
            <person name="Delaux P.-M."/>
            <person name="Quint M."/>
            <person name="TheiBen G."/>
            <person name="Hagemann M."/>
            <person name="Harholt J."/>
            <person name="Dunand C."/>
            <person name="Zachgo S."/>
            <person name="Langdale J."/>
            <person name="Maumus F."/>
            <person name="Straeten D.V.D."/>
            <person name="Gould S.B."/>
            <person name="Rensing S.A."/>
        </authorList>
    </citation>
    <scope>NUCLEOTIDE SEQUENCE [LARGE SCALE GENOMIC DNA]</scope>
    <source>
        <strain evidence="2 3">S276</strain>
    </source>
</reference>
<dbReference type="PROSITE" id="PS00141">
    <property type="entry name" value="ASP_PROTEASE"/>
    <property type="match status" value="1"/>
</dbReference>